<feature type="domain" description="Glycosyl hydrolase family 36 N-terminal" evidence="8">
    <location>
        <begin position="21"/>
        <end position="274"/>
    </location>
</feature>
<evidence type="ECO:0000313" key="9">
    <source>
        <dbReference type="EMBL" id="TNU74874.1"/>
    </source>
</evidence>
<dbReference type="Gene3D" id="2.60.40.1180">
    <property type="entry name" value="Golgi alpha-mannosidase II"/>
    <property type="match status" value="1"/>
</dbReference>
<evidence type="ECO:0000259" key="8">
    <source>
        <dbReference type="Pfam" id="PF16875"/>
    </source>
</evidence>
<comment type="catalytic activity">
    <reaction evidence="1 5">
        <text>Hydrolysis of terminal, non-reducing alpha-D-galactose residues in alpha-D-galactosides, including galactose oligosaccharides, galactomannans and galactolipids.</text>
        <dbReference type="EC" id="3.2.1.22"/>
    </reaction>
</comment>
<dbReference type="SUPFAM" id="SSF51445">
    <property type="entry name" value="(Trans)glycosidases"/>
    <property type="match status" value="1"/>
</dbReference>
<protein>
    <recommendedName>
        <fullName evidence="2 5">Alpha-galactosidase</fullName>
        <ecNumber evidence="2 5">3.2.1.22</ecNumber>
    </recommendedName>
</protein>
<dbReference type="InterPro" id="IPR038417">
    <property type="entry name" value="Alpga-gal_N_sf"/>
</dbReference>
<feature type="domain" description="Glycosyl hydrolase family 36 C-terminal" evidence="7">
    <location>
        <begin position="632"/>
        <end position="723"/>
    </location>
</feature>
<evidence type="ECO:0000256" key="2">
    <source>
        <dbReference type="ARBA" id="ARBA00012755"/>
    </source>
</evidence>
<evidence type="ECO:0000256" key="3">
    <source>
        <dbReference type="ARBA" id="ARBA00022801"/>
    </source>
</evidence>
<evidence type="ECO:0000313" key="10">
    <source>
        <dbReference type="Proteomes" id="UP000313849"/>
    </source>
</evidence>
<dbReference type="PRINTS" id="PR00743">
    <property type="entry name" value="GLHYDRLASE36"/>
</dbReference>
<dbReference type="EMBL" id="VENP01000020">
    <property type="protein sequence ID" value="TNU74874.1"/>
    <property type="molecule type" value="Genomic_DNA"/>
</dbReference>
<dbReference type="FunFam" id="3.20.20.70:FF:000118">
    <property type="entry name" value="Alpha-galactosidase"/>
    <property type="match status" value="1"/>
</dbReference>
<comment type="similarity">
    <text evidence="5">Belongs to the glycosyl hydrolase.</text>
</comment>
<dbReference type="AlphaFoldDB" id="A0A5C5BDU2"/>
<dbReference type="OrthoDB" id="9758822at2"/>
<dbReference type="Pfam" id="PF02065">
    <property type="entry name" value="Melibiase"/>
    <property type="match status" value="1"/>
</dbReference>
<dbReference type="InterPro" id="IPR031705">
    <property type="entry name" value="Glyco_hydro_36_C"/>
</dbReference>
<feature type="active site" description="Nucleophile" evidence="6">
    <location>
        <position position="463"/>
    </location>
</feature>
<accession>A0A5C5BDU2</accession>
<evidence type="ECO:0000256" key="1">
    <source>
        <dbReference type="ARBA" id="ARBA00001255"/>
    </source>
</evidence>
<dbReference type="RefSeq" id="WP_139986629.1">
    <property type="nucleotide sequence ID" value="NZ_VENP01000020.1"/>
</dbReference>
<dbReference type="Gene3D" id="2.70.98.60">
    <property type="entry name" value="alpha-galactosidase from lactobacil brevis"/>
    <property type="match status" value="1"/>
</dbReference>
<dbReference type="PANTHER" id="PTHR43053">
    <property type="entry name" value="GLYCOSIDASE FAMILY 31"/>
    <property type="match status" value="1"/>
</dbReference>
<keyword evidence="3 5" id="KW-0378">Hydrolase</keyword>
<dbReference type="PANTHER" id="PTHR43053:SF3">
    <property type="entry name" value="ALPHA-GALACTOSIDASE C-RELATED"/>
    <property type="match status" value="1"/>
</dbReference>
<dbReference type="GO" id="GO:0016052">
    <property type="term" value="P:carbohydrate catabolic process"/>
    <property type="evidence" value="ECO:0007669"/>
    <property type="project" value="InterPro"/>
</dbReference>
<dbReference type="Pfam" id="PF16874">
    <property type="entry name" value="Glyco_hydro_36C"/>
    <property type="match status" value="1"/>
</dbReference>
<dbReference type="InterPro" id="IPR013780">
    <property type="entry name" value="Glyco_hydro_b"/>
</dbReference>
<proteinExistence type="inferred from homology"/>
<reference evidence="9 10" key="1">
    <citation type="submission" date="2019-06" db="EMBL/GenBank/DDBJ databases">
        <title>Draft genome sequence of Miniimonas arenae KCTC 19750T isolated from sea sand.</title>
        <authorList>
            <person name="Park S.-J."/>
        </authorList>
    </citation>
    <scope>NUCLEOTIDE SEQUENCE [LARGE SCALE GENOMIC DNA]</scope>
    <source>
        <strain evidence="9 10">KCTC 19750</strain>
    </source>
</reference>
<dbReference type="Gene3D" id="3.20.20.70">
    <property type="entry name" value="Aldolase class I"/>
    <property type="match status" value="1"/>
</dbReference>
<dbReference type="GO" id="GO:0004557">
    <property type="term" value="F:alpha-galactosidase activity"/>
    <property type="evidence" value="ECO:0007669"/>
    <property type="project" value="UniProtKB-UniRule"/>
</dbReference>
<organism evidence="9 10">
    <name type="scientific">Miniimonas arenae</name>
    <dbReference type="NCBI Taxonomy" id="676201"/>
    <lineage>
        <taxon>Bacteria</taxon>
        <taxon>Bacillati</taxon>
        <taxon>Actinomycetota</taxon>
        <taxon>Actinomycetes</taxon>
        <taxon>Micrococcales</taxon>
        <taxon>Beutenbergiaceae</taxon>
        <taxon>Miniimonas</taxon>
    </lineage>
</organism>
<dbReference type="InterPro" id="IPR013785">
    <property type="entry name" value="Aldolase_TIM"/>
</dbReference>
<dbReference type="InterPro" id="IPR017853">
    <property type="entry name" value="GH"/>
</dbReference>
<evidence type="ECO:0000256" key="4">
    <source>
        <dbReference type="ARBA" id="ARBA00023295"/>
    </source>
</evidence>
<dbReference type="EC" id="3.2.1.22" evidence="2 5"/>
<dbReference type="CDD" id="cd14791">
    <property type="entry name" value="GH36"/>
    <property type="match status" value="1"/>
</dbReference>
<keyword evidence="10" id="KW-1185">Reference proteome</keyword>
<gene>
    <name evidence="9" type="ORF">FH969_07085</name>
</gene>
<dbReference type="InterPro" id="IPR031704">
    <property type="entry name" value="Glyco_hydro_36_N"/>
</dbReference>
<dbReference type="Proteomes" id="UP000313849">
    <property type="component" value="Unassembled WGS sequence"/>
</dbReference>
<dbReference type="Pfam" id="PF16875">
    <property type="entry name" value="Glyco_hydro_36N"/>
    <property type="match status" value="1"/>
</dbReference>
<name>A0A5C5BDU2_9MICO</name>
<sequence length="727" mass="79459">MYAYLRSAGVSLLLDTTGPHLPRVLHWGRDLGELDDHAVAELVRASVRPVTSSSPDSGVLLSVLPEQSAGWFGTPGVTGHRDGRAFSTAFRVTSVDVHDTAPVVADTPVHLTSPDGAAPLAGAVTVSAADDAAGLALTWRLELAVGGLVRTRTTVTSTREGSFAVGGVDALLPLPREATEILDFTGRHMRERSPQRHPLVAGLHLRETRRARTLDGTLLMLAGEAGFAHRHGQVWGTHVAWSGNTRTLVEREMPEGLATLGGGELLLAGEVRLANGERYESPWVYFSYGDGLDALSARFHDFLRSRPTHPQTPRKALINVWEAVYFDHRLDRLTALADAAARVGLERYVLDDGWFRHRRTDTAGLGDWYVDETVWPDGLTPLVDHVTGLGLEFGLWFEPEMVNPDSDLARAHPEWILRVPDRMPLEYRRQQVLDLTVPQAWQYVLERMDAILSEYAISFVKWDFNRDLLDAGRQATGTAGVHEQTLATYRLLAALRVAHPDVEFESCSSGGGRADLGILALTDRIWASDCIDPLERQMIEAGTGLLVPPELMGSHVASPHSHTTGRRHDLGFRAATALFGHLGVEWDLTTASETELDELARWVAAYREHRHLLHRGRVVRADDPDPALRVHGVVAHDGGEAIFAIVQRTTGVSSPSGRVRLPGLVAGRAYRVTPLPPGDTIVSPGPLWQPAWWAEGVTLSGRVLAEVGVQAPLQHPEHSVLLHVVAV</sequence>
<dbReference type="InterPro" id="IPR050985">
    <property type="entry name" value="Alpha-glycosidase_related"/>
</dbReference>
<evidence type="ECO:0000256" key="6">
    <source>
        <dbReference type="PIRSR" id="PIRSR005536-1"/>
    </source>
</evidence>
<dbReference type="PIRSF" id="PIRSF005536">
    <property type="entry name" value="Agal"/>
    <property type="match status" value="1"/>
</dbReference>
<feature type="active site" description="Proton donor" evidence="6">
    <location>
        <position position="529"/>
    </location>
</feature>
<dbReference type="InterPro" id="IPR002252">
    <property type="entry name" value="Glyco_hydro_36"/>
</dbReference>
<evidence type="ECO:0000259" key="7">
    <source>
        <dbReference type="Pfam" id="PF16874"/>
    </source>
</evidence>
<comment type="caution">
    <text evidence="9">The sequence shown here is derived from an EMBL/GenBank/DDBJ whole genome shotgun (WGS) entry which is preliminary data.</text>
</comment>
<evidence type="ECO:0000256" key="5">
    <source>
        <dbReference type="PIRNR" id="PIRNR005536"/>
    </source>
</evidence>
<keyword evidence="4 5" id="KW-0326">Glycosidase</keyword>